<dbReference type="InterPro" id="IPR052572">
    <property type="entry name" value="UPF0153_domain"/>
</dbReference>
<name>A0ABX5NQC9_9HYPH</name>
<comment type="caution">
    <text evidence="1">The sequence shown here is derived from an EMBL/GenBank/DDBJ whole genome shotgun (WGS) entry which is preliminary data.</text>
</comment>
<dbReference type="PANTHER" id="PTHR36931">
    <property type="entry name" value="UPF0153 PROTEIN YEIW"/>
    <property type="match status" value="1"/>
</dbReference>
<evidence type="ECO:0008006" key="3">
    <source>
        <dbReference type="Google" id="ProtNLM"/>
    </source>
</evidence>
<accession>A0ABX5NQC9</accession>
<reference evidence="1 2" key="1">
    <citation type="submission" date="2018-06" db="EMBL/GenBank/DDBJ databases">
        <title>Rhizobium wuzhouense sp. nov., isolated from roots of Oryza officinalis.</title>
        <authorList>
            <person name="Yuan T."/>
        </authorList>
    </citation>
    <scope>NUCLEOTIDE SEQUENCE [LARGE SCALE GENOMIC DNA]</scope>
    <source>
        <strain evidence="1 2">W44</strain>
    </source>
</reference>
<dbReference type="PANTHER" id="PTHR36931:SF1">
    <property type="entry name" value="UPF0153 PROTEIN YEIW"/>
    <property type="match status" value="1"/>
</dbReference>
<protein>
    <recommendedName>
        <fullName evidence="3">YkgJ family cysteine cluster protein</fullName>
    </recommendedName>
</protein>
<dbReference type="Proteomes" id="UP000247536">
    <property type="component" value="Unassembled WGS sequence"/>
</dbReference>
<dbReference type="RefSeq" id="WP_110791622.1">
    <property type="nucleotide sequence ID" value="NZ_QJRY01000004.1"/>
</dbReference>
<evidence type="ECO:0000313" key="1">
    <source>
        <dbReference type="EMBL" id="PYB73058.1"/>
    </source>
</evidence>
<evidence type="ECO:0000313" key="2">
    <source>
        <dbReference type="Proteomes" id="UP000247536"/>
    </source>
</evidence>
<organism evidence="1 2">
    <name type="scientific">Rhizobium wuzhouense</name>
    <dbReference type="NCBI Taxonomy" id="1986026"/>
    <lineage>
        <taxon>Bacteria</taxon>
        <taxon>Pseudomonadati</taxon>
        <taxon>Pseudomonadota</taxon>
        <taxon>Alphaproteobacteria</taxon>
        <taxon>Hyphomicrobiales</taxon>
        <taxon>Rhizobiaceae</taxon>
        <taxon>Rhizobium/Agrobacterium group</taxon>
        <taxon>Rhizobium</taxon>
    </lineage>
</organism>
<proteinExistence type="predicted"/>
<dbReference type="EMBL" id="QJRY01000004">
    <property type="protein sequence ID" value="PYB73058.1"/>
    <property type="molecule type" value="Genomic_DNA"/>
</dbReference>
<gene>
    <name evidence="1" type="ORF">DMY87_12060</name>
</gene>
<keyword evidence="2" id="KW-1185">Reference proteome</keyword>
<sequence>MAFHGEAAPVLVEGRRCGTCALCCILPDIDELNKPANEPCRHCLSGGGCAAYETRPATCRDFYCLWRTDASLGAEWEPALSGMMLYAQGPQLTVLVDPAHPEGWRRAPYLAALEAKARTLKADGGYVVVYVGDVVTVVG</sequence>